<name>A0A1H9WN98_9BACI</name>
<dbReference type="InterPro" id="IPR001374">
    <property type="entry name" value="R3H_dom"/>
</dbReference>
<accession>A0A1H9WN98</accession>
<dbReference type="InterPro" id="IPR038008">
    <property type="entry name" value="Jag_KH"/>
</dbReference>
<dbReference type="GO" id="GO:0005737">
    <property type="term" value="C:cytoplasm"/>
    <property type="evidence" value="ECO:0007669"/>
    <property type="project" value="UniProtKB-SubCell"/>
</dbReference>
<dbReference type="NCBIfam" id="NF041568">
    <property type="entry name" value="Jag_EloR"/>
    <property type="match status" value="1"/>
</dbReference>
<evidence type="ECO:0000256" key="3">
    <source>
        <dbReference type="ARBA" id="ARBA00022960"/>
    </source>
</evidence>
<dbReference type="CDD" id="cd02644">
    <property type="entry name" value="R3H_jag"/>
    <property type="match status" value="1"/>
</dbReference>
<dbReference type="InterPro" id="IPR036867">
    <property type="entry name" value="R3H_dom_sf"/>
</dbReference>
<dbReference type="STRING" id="1464123.SAMN05444126_1401"/>
<dbReference type="OrthoDB" id="9794483at2"/>
<evidence type="ECO:0000256" key="6">
    <source>
        <dbReference type="HAMAP-Rule" id="MF_00867"/>
    </source>
</evidence>
<gene>
    <name evidence="6" type="primary">khpB</name>
    <name evidence="6" type="synonym">eloR</name>
    <name evidence="8" type="ORF">SAMN05444126_1401</name>
</gene>
<dbReference type="Gene3D" id="3.30.30.80">
    <property type="entry name" value="probable RNA-binding protein from clostridium symbiosum atcc 14940"/>
    <property type="match status" value="1"/>
</dbReference>
<dbReference type="EMBL" id="FOGV01000040">
    <property type="protein sequence ID" value="SES35167.1"/>
    <property type="molecule type" value="Genomic_DNA"/>
</dbReference>
<dbReference type="Pfam" id="PF13083">
    <property type="entry name" value="KH_KhpA-B"/>
    <property type="match status" value="1"/>
</dbReference>
<comment type="domain">
    <text evidence="6">Has an N-terminal Jag-N domain and 2 RNA-binding domains (KH and R3H).</text>
</comment>
<dbReference type="Pfam" id="PF01424">
    <property type="entry name" value="R3H"/>
    <property type="match status" value="1"/>
</dbReference>
<comment type="similarity">
    <text evidence="6">Belongs to the KhpB RNA-binding protein family.</text>
</comment>
<comment type="subunit">
    <text evidence="6">Forms a complex with KhpA.</text>
</comment>
<evidence type="ECO:0000256" key="2">
    <source>
        <dbReference type="ARBA" id="ARBA00022884"/>
    </source>
</evidence>
<dbReference type="AlphaFoldDB" id="A0A1H9WN98"/>
<dbReference type="Proteomes" id="UP000199318">
    <property type="component" value="Unassembled WGS sequence"/>
</dbReference>
<sequence>MKKVTVSGKTVDEAIQSGLEKLEAEQGNVEYDVLEEPQKAIFGLFGGKSALVEMRLKPDPQKEALLFLRDTIDKMGVQASVDQEERADGTYFNISGADIGVLIGKRGQTLDSLQYLVNLVANRYADNYIRIYLDAEGYRERRKEALETLARRISEKAVRTKREVRLEPMSSHERKVIHTVLQNIDEVSTYSEGQEPYRRIVVVPK</sequence>
<feature type="region of interest" description="Jag_N domain" evidence="6">
    <location>
        <begin position="5"/>
        <end position="55"/>
    </location>
</feature>
<keyword evidence="4 6" id="KW-0143">Chaperone</keyword>
<keyword evidence="1 6" id="KW-0963">Cytoplasm</keyword>
<feature type="domain" description="R3H" evidence="7">
    <location>
        <begin position="140"/>
        <end position="205"/>
    </location>
</feature>
<evidence type="ECO:0000259" key="7">
    <source>
        <dbReference type="PROSITE" id="PS51061"/>
    </source>
</evidence>
<dbReference type="InterPro" id="IPR032782">
    <property type="entry name" value="KhpB_N"/>
</dbReference>
<comment type="caution">
    <text evidence="8">The sequence shown here is derived from an EMBL/GenBank/DDBJ whole genome shotgun (WGS) entry which is preliminary data.</text>
</comment>
<dbReference type="SUPFAM" id="SSF82708">
    <property type="entry name" value="R3H domain"/>
    <property type="match status" value="1"/>
</dbReference>
<dbReference type="InterPro" id="IPR034079">
    <property type="entry name" value="R3H_KhpB"/>
</dbReference>
<dbReference type="RefSeq" id="WP_093075042.1">
    <property type="nucleotide sequence ID" value="NZ_BJVE01000022.1"/>
</dbReference>
<dbReference type="PANTHER" id="PTHR35800">
    <property type="entry name" value="PROTEIN JAG"/>
    <property type="match status" value="1"/>
</dbReference>
<keyword evidence="5 6" id="KW-0961">Cell wall biogenesis/degradation</keyword>
<dbReference type="PROSITE" id="PS51061">
    <property type="entry name" value="R3H"/>
    <property type="match status" value="1"/>
</dbReference>
<keyword evidence="3 6" id="KW-0133">Cell shape</keyword>
<comment type="subcellular location">
    <subcellularLocation>
        <location evidence="6">Cytoplasm</location>
    </subcellularLocation>
</comment>
<dbReference type="InterPro" id="IPR038247">
    <property type="entry name" value="Jag_N_dom_sf"/>
</dbReference>
<comment type="function">
    <text evidence="6">A probable RNA chaperone. Forms a complex with KhpA which binds to cellular RNA and controls its expression. Plays a role in peptidoglycan (PG) homeostasis and cell length regulation.</text>
</comment>
<evidence type="ECO:0000256" key="5">
    <source>
        <dbReference type="ARBA" id="ARBA00023316"/>
    </source>
</evidence>
<dbReference type="CDD" id="cd02414">
    <property type="entry name" value="KH-II_Jag"/>
    <property type="match status" value="1"/>
</dbReference>
<dbReference type="GO" id="GO:0008360">
    <property type="term" value="P:regulation of cell shape"/>
    <property type="evidence" value="ECO:0007669"/>
    <property type="project" value="UniProtKB-KW"/>
</dbReference>
<organism evidence="8 9">
    <name type="scientific">Salisediminibacterium halotolerans</name>
    <dbReference type="NCBI Taxonomy" id="517425"/>
    <lineage>
        <taxon>Bacteria</taxon>
        <taxon>Bacillati</taxon>
        <taxon>Bacillota</taxon>
        <taxon>Bacilli</taxon>
        <taxon>Bacillales</taxon>
        <taxon>Bacillaceae</taxon>
        <taxon>Salisediminibacterium</taxon>
    </lineage>
</organism>
<evidence type="ECO:0000256" key="4">
    <source>
        <dbReference type="ARBA" id="ARBA00023186"/>
    </source>
</evidence>
<dbReference type="Gene3D" id="3.30.1370.50">
    <property type="entry name" value="R3H-like domain"/>
    <property type="match status" value="1"/>
</dbReference>
<dbReference type="SMART" id="SM01245">
    <property type="entry name" value="Jag_N"/>
    <property type="match status" value="1"/>
</dbReference>
<dbReference type="SMART" id="SM00393">
    <property type="entry name" value="R3H"/>
    <property type="match status" value="1"/>
</dbReference>
<proteinExistence type="inferred from homology"/>
<dbReference type="GO" id="GO:0009252">
    <property type="term" value="P:peptidoglycan biosynthetic process"/>
    <property type="evidence" value="ECO:0007669"/>
    <property type="project" value="UniProtKB-UniRule"/>
</dbReference>
<reference evidence="9" key="1">
    <citation type="submission" date="2016-10" db="EMBL/GenBank/DDBJ databases">
        <authorList>
            <person name="de Groot N.N."/>
        </authorList>
    </citation>
    <scope>NUCLEOTIDE SEQUENCE [LARGE SCALE GENOMIC DNA]</scope>
    <source>
        <strain evidence="9">10nlg</strain>
    </source>
</reference>
<dbReference type="InterPro" id="IPR039247">
    <property type="entry name" value="KhpB"/>
</dbReference>
<keyword evidence="9" id="KW-1185">Reference proteome</keyword>
<dbReference type="GO" id="GO:0003723">
    <property type="term" value="F:RNA binding"/>
    <property type="evidence" value="ECO:0007669"/>
    <property type="project" value="UniProtKB-UniRule"/>
</dbReference>
<protein>
    <recommendedName>
        <fullName evidence="6">RNA-binding protein KhpB</fullName>
    </recommendedName>
    <alternativeName>
        <fullName evidence="6">RNA-binding protein EloR</fullName>
    </alternativeName>
</protein>
<dbReference type="Gene3D" id="3.30.300.20">
    <property type="match status" value="1"/>
</dbReference>
<dbReference type="HAMAP" id="MF_00867">
    <property type="entry name" value="KhpB"/>
    <property type="match status" value="1"/>
</dbReference>
<dbReference type="InterPro" id="IPR015946">
    <property type="entry name" value="KH_dom-like_a/b"/>
</dbReference>
<evidence type="ECO:0000256" key="1">
    <source>
        <dbReference type="ARBA" id="ARBA00022490"/>
    </source>
</evidence>
<dbReference type="Pfam" id="PF14804">
    <property type="entry name" value="Jag_N"/>
    <property type="match status" value="1"/>
</dbReference>
<evidence type="ECO:0000313" key="8">
    <source>
        <dbReference type="EMBL" id="SES35167.1"/>
    </source>
</evidence>
<dbReference type="GO" id="GO:0071555">
    <property type="term" value="P:cell wall organization"/>
    <property type="evidence" value="ECO:0007669"/>
    <property type="project" value="UniProtKB-KW"/>
</dbReference>
<evidence type="ECO:0000313" key="9">
    <source>
        <dbReference type="Proteomes" id="UP000199318"/>
    </source>
</evidence>
<dbReference type="PANTHER" id="PTHR35800:SF1">
    <property type="entry name" value="RNA-BINDING PROTEIN KHPB"/>
    <property type="match status" value="1"/>
</dbReference>
<keyword evidence="2 6" id="KW-0694">RNA-binding</keyword>